<dbReference type="Proteomes" id="UP000234881">
    <property type="component" value="Unassembled WGS sequence"/>
</dbReference>
<evidence type="ECO:0000256" key="4">
    <source>
        <dbReference type="ARBA" id="ARBA00023284"/>
    </source>
</evidence>
<protein>
    <recommendedName>
        <fullName evidence="6">Glutathione-dependent peroxiredoxin</fullName>
        <ecNumber evidence="6">1.11.1.27</ecNumber>
    </recommendedName>
</protein>
<dbReference type="Pfam" id="PF08534">
    <property type="entry name" value="Redoxin"/>
    <property type="match status" value="1"/>
</dbReference>
<reference evidence="8 9" key="1">
    <citation type="submission" date="2018-01" db="EMBL/GenBank/DDBJ databases">
        <title>The draft genome sequence of Cohaesibacter sp. H1304.</title>
        <authorList>
            <person name="Wang N.-N."/>
            <person name="Du Z.-J."/>
        </authorList>
    </citation>
    <scope>NUCLEOTIDE SEQUENCE [LARGE SCALE GENOMIC DNA]</scope>
    <source>
        <strain evidence="8 9">H1304</strain>
    </source>
</reference>
<keyword evidence="3 6" id="KW-0560">Oxidoreductase</keyword>
<dbReference type="GO" id="GO:0045454">
    <property type="term" value="P:cell redox homeostasis"/>
    <property type="evidence" value="ECO:0007669"/>
    <property type="project" value="TreeGrafter"/>
</dbReference>
<evidence type="ECO:0000313" key="9">
    <source>
        <dbReference type="Proteomes" id="UP000234881"/>
    </source>
</evidence>
<dbReference type="SUPFAM" id="SSF52833">
    <property type="entry name" value="Thioredoxin-like"/>
    <property type="match status" value="1"/>
</dbReference>
<proteinExistence type="inferred from homology"/>
<dbReference type="InterPro" id="IPR013740">
    <property type="entry name" value="Redoxin"/>
</dbReference>
<dbReference type="RefSeq" id="WP_101535882.1">
    <property type="nucleotide sequence ID" value="NZ_PKUQ01000055.1"/>
</dbReference>
<comment type="caution">
    <text evidence="8">The sequence shown here is derived from an EMBL/GenBank/DDBJ whole genome shotgun (WGS) entry which is preliminary data.</text>
</comment>
<evidence type="ECO:0000256" key="2">
    <source>
        <dbReference type="ARBA" id="ARBA00022862"/>
    </source>
</evidence>
<dbReference type="PROSITE" id="PS51352">
    <property type="entry name" value="THIOREDOXIN_2"/>
    <property type="match status" value="1"/>
</dbReference>
<dbReference type="InterPro" id="IPR037944">
    <property type="entry name" value="PRX5-like"/>
</dbReference>
<comment type="catalytic activity">
    <reaction evidence="6">
        <text>a hydroperoxide + 2 glutathione = an alcohol + glutathione disulfide + H2O</text>
        <dbReference type="Rhea" id="RHEA:62632"/>
        <dbReference type="ChEBI" id="CHEBI:15377"/>
        <dbReference type="ChEBI" id="CHEBI:30879"/>
        <dbReference type="ChEBI" id="CHEBI:35924"/>
        <dbReference type="ChEBI" id="CHEBI:57925"/>
        <dbReference type="ChEBI" id="CHEBI:58297"/>
        <dbReference type="EC" id="1.11.1.27"/>
    </reaction>
</comment>
<evidence type="ECO:0000256" key="6">
    <source>
        <dbReference type="RuleBase" id="RU366011"/>
    </source>
</evidence>
<keyword evidence="4 6" id="KW-0676">Redox-active center</keyword>
<dbReference type="Gene3D" id="3.40.30.10">
    <property type="entry name" value="Glutaredoxin"/>
    <property type="match status" value="1"/>
</dbReference>
<dbReference type="PANTHER" id="PTHR10430:SF16">
    <property type="entry name" value="PEROXIREDOXIN-5, MITOCHONDRIAL"/>
    <property type="match status" value="1"/>
</dbReference>
<dbReference type="GO" id="GO:0008379">
    <property type="term" value="F:thioredoxin peroxidase activity"/>
    <property type="evidence" value="ECO:0007669"/>
    <property type="project" value="InterPro"/>
</dbReference>
<dbReference type="GO" id="GO:0005737">
    <property type="term" value="C:cytoplasm"/>
    <property type="evidence" value="ECO:0007669"/>
    <property type="project" value="TreeGrafter"/>
</dbReference>
<dbReference type="FunFam" id="3.40.30.10:FF:000020">
    <property type="entry name" value="Peroxiredoxin"/>
    <property type="match status" value="1"/>
</dbReference>
<keyword evidence="2 6" id="KW-0049">Antioxidant</keyword>
<dbReference type="InterPro" id="IPR036249">
    <property type="entry name" value="Thioredoxin-like_sf"/>
</dbReference>
<comment type="function">
    <text evidence="6">Thiol-specific peroxidase that catalyzes the reduction of hydrogen peroxide and organic hydroperoxides to water and alcohols, respectively. Plays a role in cell protection against oxidative stress by detoxifying peroxides.</text>
</comment>
<evidence type="ECO:0000256" key="5">
    <source>
        <dbReference type="PIRSR" id="PIRSR637944-1"/>
    </source>
</evidence>
<evidence type="ECO:0000313" key="8">
    <source>
        <dbReference type="EMBL" id="PLW74982.1"/>
    </source>
</evidence>
<feature type="active site" description="Cysteine sulfenic acid (-SOH) intermediate" evidence="5">
    <location>
        <position position="48"/>
    </location>
</feature>
<keyword evidence="1 6" id="KW-0575">Peroxidase</keyword>
<dbReference type="OrthoDB" id="9800621at2"/>
<feature type="domain" description="Thioredoxin" evidence="7">
    <location>
        <begin position="2"/>
        <end position="162"/>
    </location>
</feature>
<accession>A0A2N5XKF5</accession>
<evidence type="ECO:0000259" key="7">
    <source>
        <dbReference type="PROSITE" id="PS51352"/>
    </source>
</evidence>
<evidence type="ECO:0000256" key="1">
    <source>
        <dbReference type="ARBA" id="ARBA00022559"/>
    </source>
</evidence>
<name>A0A2N5XKF5_9HYPH</name>
<keyword evidence="9" id="KW-1185">Reference proteome</keyword>
<dbReference type="EMBL" id="PKUQ01000055">
    <property type="protein sequence ID" value="PLW74982.1"/>
    <property type="molecule type" value="Genomic_DNA"/>
</dbReference>
<dbReference type="EC" id="1.11.1.27" evidence="6"/>
<evidence type="ECO:0000256" key="3">
    <source>
        <dbReference type="ARBA" id="ARBA00023002"/>
    </source>
</evidence>
<comment type="similarity">
    <text evidence="6">Belongs to the peroxiredoxin family. Prx5 subfamily.</text>
</comment>
<dbReference type="PANTHER" id="PTHR10430">
    <property type="entry name" value="PEROXIREDOXIN"/>
    <property type="match status" value="1"/>
</dbReference>
<dbReference type="GO" id="GO:0034599">
    <property type="term" value="P:cellular response to oxidative stress"/>
    <property type="evidence" value="ECO:0007669"/>
    <property type="project" value="InterPro"/>
</dbReference>
<dbReference type="AlphaFoldDB" id="A0A2N5XKF5"/>
<sequence>MIKIGDKLPEVNFFVMGDDGKEVRTVSEIFSGRKVVLFGLPGAFTPTCHRNHLPGYINSIDGIHALGIDEVAVVAVNDVFVMDAWAKASGGKGQIAFLSDGNAEFARATGLDIDLSAGGMGVRCTRFSMIVDDGTITHFNLEDNPGVAEKSGAVAIIEQLKA</sequence>
<gene>
    <name evidence="8" type="ORF">C0081_22020</name>
</gene>
<dbReference type="CDD" id="cd03013">
    <property type="entry name" value="PRX5_like"/>
    <property type="match status" value="1"/>
</dbReference>
<dbReference type="GO" id="GO:0042744">
    <property type="term" value="P:hydrogen peroxide catabolic process"/>
    <property type="evidence" value="ECO:0007669"/>
    <property type="project" value="TreeGrafter"/>
</dbReference>
<dbReference type="InterPro" id="IPR013766">
    <property type="entry name" value="Thioredoxin_domain"/>
</dbReference>
<organism evidence="8 9">
    <name type="scientific">Cohaesibacter celericrescens</name>
    <dbReference type="NCBI Taxonomy" id="2067669"/>
    <lineage>
        <taxon>Bacteria</taxon>
        <taxon>Pseudomonadati</taxon>
        <taxon>Pseudomonadota</taxon>
        <taxon>Alphaproteobacteria</taxon>
        <taxon>Hyphomicrobiales</taxon>
        <taxon>Cohaesibacteraceae</taxon>
    </lineage>
</organism>